<keyword evidence="1" id="KW-0472">Membrane</keyword>
<reference evidence="6" key="1">
    <citation type="journal article" date="2019" name="Int. J. Syst. Evol. Microbiol.">
        <title>The Global Catalogue of Microorganisms (GCM) 10K type strain sequencing project: providing services to taxonomists for standard genome sequencing and annotation.</title>
        <authorList>
            <consortium name="The Broad Institute Genomics Platform"/>
            <consortium name="The Broad Institute Genome Sequencing Center for Infectious Disease"/>
            <person name="Wu L."/>
            <person name="Ma J."/>
        </authorList>
    </citation>
    <scope>NUCLEOTIDE SEQUENCE [LARGE SCALE GENOMIC DNA]</scope>
    <source>
        <strain evidence="6">CCUG 15531</strain>
    </source>
</reference>
<feature type="domain" description="PepSY" evidence="2">
    <location>
        <begin position="375"/>
        <end position="430"/>
    </location>
</feature>
<evidence type="ECO:0000256" key="1">
    <source>
        <dbReference type="SAM" id="Phobius"/>
    </source>
</evidence>
<sequence>MLRGILITVLTIGIIGTGYWGYKEHQEKNAILIQAENNYQRAFHNLTYHIDLLHDKIGTTLAMNSQSSLSPTLADVWRLTSEAHSDVGQLPLSLMPFNKTEEFLSNIGDFSYRTAVRDLSKEPLSDKEYNTLQQLYKNAEDIQKELRTVQHLVMENNLRWMDVELALASGDKQADNTIIDGLKTVEKNVAAYSESEFGVTLTTTKKDGNKFPNLEGPEINEEQAKEVAKKFLGLKGNIEMKVTENGEGSQNGFYSLEINDPKSKVNTFMDITKKGGIPIWIIRNREVAKSTISLNDAFNRAQKFLKENKFENLELFESAQYDNIGVFNFVSSTNGVRVYSDSIKMKVALDDGNIIGFTARDYLMAGKIKTTGKPKISIEEAKKHINPNLEIMEDRLAIITNDLDQDVLCYEFLGTINNDTYRIFINAENGFEEKVEKLKNAEPVYKGLNKS</sequence>
<dbReference type="InterPro" id="IPR014239">
    <property type="entry name" value="YpeB_PepSY1-2"/>
</dbReference>
<gene>
    <name evidence="5" type="primary">ypeB</name>
    <name evidence="5" type="ORF">ACFSFW_01245</name>
</gene>
<dbReference type="Proteomes" id="UP001597227">
    <property type="component" value="Unassembled WGS sequence"/>
</dbReference>
<name>A0ABW4MLC6_9BACI</name>
<evidence type="ECO:0000313" key="5">
    <source>
        <dbReference type="EMBL" id="MFD1777305.1"/>
    </source>
</evidence>
<feature type="transmembrane region" description="Helical" evidence="1">
    <location>
        <begin position="5"/>
        <end position="22"/>
    </location>
</feature>
<keyword evidence="6" id="KW-1185">Reference proteome</keyword>
<dbReference type="InterPro" id="IPR048402">
    <property type="entry name" value="YpeB_N"/>
</dbReference>
<organism evidence="5 6">
    <name type="scientific">Fredinandcohnia salidurans</name>
    <dbReference type="NCBI Taxonomy" id="2595041"/>
    <lineage>
        <taxon>Bacteria</taxon>
        <taxon>Bacillati</taxon>
        <taxon>Bacillota</taxon>
        <taxon>Bacilli</taxon>
        <taxon>Bacillales</taxon>
        <taxon>Bacillaceae</taxon>
        <taxon>Fredinandcohnia</taxon>
    </lineage>
</organism>
<dbReference type="NCBIfam" id="TIGR02889">
    <property type="entry name" value="spore_YpeB"/>
    <property type="match status" value="1"/>
</dbReference>
<evidence type="ECO:0000259" key="2">
    <source>
        <dbReference type="Pfam" id="PF03413"/>
    </source>
</evidence>
<comment type="caution">
    <text evidence="5">The sequence shown here is derived from an EMBL/GenBank/DDBJ whole genome shotgun (WGS) entry which is preliminary data.</text>
</comment>
<accession>A0ABW4MLC6</accession>
<protein>
    <submittedName>
        <fullName evidence="5">Germination protein YpeB</fullName>
    </submittedName>
</protein>
<dbReference type="RefSeq" id="WP_388034574.1">
    <property type="nucleotide sequence ID" value="NZ_JBHUEK010000004.1"/>
</dbReference>
<evidence type="ECO:0000313" key="6">
    <source>
        <dbReference type="Proteomes" id="UP001597227"/>
    </source>
</evidence>
<dbReference type="Pfam" id="PF20769">
    <property type="entry name" value="YPEB_N"/>
    <property type="match status" value="1"/>
</dbReference>
<feature type="domain" description="Sporulation protein YpeB N-terminal" evidence="4">
    <location>
        <begin position="27"/>
        <end position="162"/>
    </location>
</feature>
<dbReference type="Pfam" id="PF14620">
    <property type="entry name" value="YPEB_PepSY1-2"/>
    <property type="match status" value="1"/>
</dbReference>
<dbReference type="InterPro" id="IPR025711">
    <property type="entry name" value="PepSY"/>
</dbReference>
<feature type="domain" description="Sporulation protein YpeB PepSY1 and PepSY2" evidence="3">
    <location>
        <begin position="180"/>
        <end position="366"/>
    </location>
</feature>
<proteinExistence type="predicted"/>
<keyword evidence="1" id="KW-0812">Transmembrane</keyword>
<dbReference type="EMBL" id="JBHUEK010000004">
    <property type="protein sequence ID" value="MFD1777305.1"/>
    <property type="molecule type" value="Genomic_DNA"/>
</dbReference>
<keyword evidence="1" id="KW-1133">Transmembrane helix</keyword>
<evidence type="ECO:0000259" key="3">
    <source>
        <dbReference type="Pfam" id="PF14620"/>
    </source>
</evidence>
<evidence type="ECO:0000259" key="4">
    <source>
        <dbReference type="Pfam" id="PF20769"/>
    </source>
</evidence>
<dbReference type="Pfam" id="PF03413">
    <property type="entry name" value="PepSY"/>
    <property type="match status" value="1"/>
</dbReference>